<feature type="region of interest" description="Disordered" evidence="3">
    <location>
        <begin position="791"/>
        <end position="823"/>
    </location>
</feature>
<comment type="caution">
    <text evidence="4">The sequence shown here is derived from an EMBL/GenBank/DDBJ whole genome shotgun (WGS) entry which is preliminary data.</text>
</comment>
<dbReference type="Proteomes" id="UP001374579">
    <property type="component" value="Unassembled WGS sequence"/>
</dbReference>
<feature type="coiled-coil region" evidence="2">
    <location>
        <begin position="48"/>
        <end position="75"/>
    </location>
</feature>
<organism evidence="4 5">
    <name type="scientific">Littorina saxatilis</name>
    <dbReference type="NCBI Taxonomy" id="31220"/>
    <lineage>
        <taxon>Eukaryota</taxon>
        <taxon>Metazoa</taxon>
        <taxon>Spiralia</taxon>
        <taxon>Lophotrochozoa</taxon>
        <taxon>Mollusca</taxon>
        <taxon>Gastropoda</taxon>
        <taxon>Caenogastropoda</taxon>
        <taxon>Littorinimorpha</taxon>
        <taxon>Littorinoidea</taxon>
        <taxon>Littorinidae</taxon>
        <taxon>Littorina</taxon>
    </lineage>
</organism>
<keyword evidence="1" id="KW-0378">Hydrolase</keyword>
<dbReference type="PANTHER" id="PTHR11046:SF29">
    <property type="match status" value="1"/>
</dbReference>
<feature type="region of interest" description="Disordered" evidence="3">
    <location>
        <begin position="674"/>
        <end position="695"/>
    </location>
</feature>
<dbReference type="GO" id="GO:0000175">
    <property type="term" value="F:3'-5'-RNA exonuclease activity"/>
    <property type="evidence" value="ECO:0007669"/>
    <property type="project" value="InterPro"/>
</dbReference>
<gene>
    <name evidence="4" type="ORF">V1264_018469</name>
</gene>
<dbReference type="InterPro" id="IPR022894">
    <property type="entry name" value="Oligoribonuclease"/>
</dbReference>
<proteinExistence type="predicted"/>
<dbReference type="EMBL" id="JBAMIC010000008">
    <property type="protein sequence ID" value="KAK7103601.1"/>
    <property type="molecule type" value="Genomic_DNA"/>
</dbReference>
<evidence type="ECO:0000256" key="1">
    <source>
        <dbReference type="ARBA" id="ARBA00022722"/>
    </source>
</evidence>
<name>A0AAN9BCL7_9CAEN</name>
<evidence type="ECO:0000313" key="4">
    <source>
        <dbReference type="EMBL" id="KAK7103601.1"/>
    </source>
</evidence>
<evidence type="ECO:0000313" key="5">
    <source>
        <dbReference type="Proteomes" id="UP001374579"/>
    </source>
</evidence>
<accession>A0AAN9BCL7</accession>
<reference evidence="4 5" key="1">
    <citation type="submission" date="2024-02" db="EMBL/GenBank/DDBJ databases">
        <title>Chromosome-scale genome assembly of the rough periwinkle Littorina saxatilis.</title>
        <authorList>
            <person name="De Jode A."/>
            <person name="Faria R."/>
            <person name="Formenti G."/>
            <person name="Sims Y."/>
            <person name="Smith T.P."/>
            <person name="Tracey A."/>
            <person name="Wood J.M.D."/>
            <person name="Zagrodzka Z.B."/>
            <person name="Johannesson K."/>
            <person name="Butlin R.K."/>
            <person name="Leder E.H."/>
        </authorList>
    </citation>
    <scope>NUCLEOTIDE SEQUENCE [LARGE SCALE GENOMIC DNA]</scope>
    <source>
        <strain evidence="4">Snail1</strain>
        <tissue evidence="4">Muscle</tissue>
    </source>
</reference>
<keyword evidence="2" id="KW-0175">Coiled coil</keyword>
<dbReference type="AlphaFoldDB" id="A0AAN9BCL7"/>
<feature type="compositionally biased region" description="Acidic residues" evidence="3">
    <location>
        <begin position="797"/>
        <end position="823"/>
    </location>
</feature>
<protein>
    <submittedName>
        <fullName evidence="4">Uncharacterized protein</fullName>
    </submittedName>
</protein>
<keyword evidence="5" id="KW-1185">Reference proteome</keyword>
<evidence type="ECO:0000256" key="2">
    <source>
        <dbReference type="SAM" id="Coils"/>
    </source>
</evidence>
<keyword evidence="1" id="KW-0540">Nuclease</keyword>
<evidence type="ECO:0000256" key="3">
    <source>
        <dbReference type="SAM" id="MobiDB-lite"/>
    </source>
</evidence>
<dbReference type="PANTHER" id="PTHR11046">
    <property type="entry name" value="OLIGORIBONUCLEASE, MITOCHONDRIAL"/>
    <property type="match status" value="1"/>
</dbReference>
<sequence length="934" mass="106859">MKKPSSRLEEVQIELEQSKQQTTICKGKNQVVQEALNNASRVINTIKTTNLYKRLQRKERELKRQEATINQHAAGRCEQVARALRSKVKLEQTRTSHLKTQLQRLRQKTQQKIAHLNQGIHDLHTYVQPPELLVGQQPDGVLRLKDEKGHFLPAARVCIMTLVGECEVSAGRCGDVIKTVVRNILDAQVPEHDLPSQRTALRFSDQAHVLTKMHVADVLTTQEHYDLHVDGTSRSGNKYISQSVNTPDGTYSLGYTPVAREDTTTLVEVSMQVLEELSDLYAYEETQQNFVRMLSGLSSIMSDRAAVMKSYAKQLEEERRVLLQTEDGLNFLHCNAHFLLGLASEIKKMLLDEDKTRPEAPPGFCKAGECLAYRYTRMACDCLGPRGDEKNGCRDAWLAYCATVTERQSTVSSFRENRFNNTFHGAASLHYHHEEIEDCLETYLSKRNMKIQTVLADSKDETIDCHLVALGLVYFRITGPYWMLLGSKVHYLDFYRYVEDLRNTLRNWEQDPSPALSQNCEPVFTGVVFREQPDVLQSLLAVSEEKATAVKALLQKMCSAMLVVTERQLEDFLPGGKYHNSDDQVLRQRLQHSFITNLVAEESFADLDFSLFKRRNGSLHHHSTICMLKKNKSLTNWFLQQSADDQHHLLTTSAQKAEDLRKRHKQMEADVLTKRREQMDAEKQKKQAAEEKRGQKVERVVNVVRQHSGPCSSADDVDNMLQYYRTNGSLKAAMQAEIQFQKLVLNKKSCFLIVTGTALVLYNRLRQYFGAEPLEQLPRLLPEERMQPQGRKRLLFDTEEEEEEEEDEEDQDREIDCEEDGSEDVDFEKNFKFERVGEIIAVYYVEGYFVGEVTSVLSEEEGTVNFLETARGSEGVFRWPSRADRCQIPASVVFGHNIVLAPFSSSGRTFTVESPANLPAMYTCFKQYLTDNFI</sequence>